<reference evidence="1" key="1">
    <citation type="journal article" date="2015" name="Nature">
        <title>Complex archaea that bridge the gap between prokaryotes and eukaryotes.</title>
        <authorList>
            <person name="Spang A."/>
            <person name="Saw J.H."/>
            <person name="Jorgensen S.L."/>
            <person name="Zaremba-Niedzwiedzka K."/>
            <person name="Martijn J."/>
            <person name="Lind A.E."/>
            <person name="van Eijk R."/>
            <person name="Schleper C."/>
            <person name="Guy L."/>
            <person name="Ettema T.J."/>
        </authorList>
    </citation>
    <scope>NUCLEOTIDE SEQUENCE</scope>
</reference>
<dbReference type="EMBL" id="LAZR01002498">
    <property type="protein sequence ID" value="KKN29282.1"/>
    <property type="molecule type" value="Genomic_DNA"/>
</dbReference>
<dbReference type="AlphaFoldDB" id="A0A0F9PX36"/>
<evidence type="ECO:0008006" key="2">
    <source>
        <dbReference type="Google" id="ProtNLM"/>
    </source>
</evidence>
<proteinExistence type="predicted"/>
<evidence type="ECO:0000313" key="1">
    <source>
        <dbReference type="EMBL" id="KKN29282.1"/>
    </source>
</evidence>
<name>A0A0F9PX36_9ZZZZ</name>
<organism evidence="1">
    <name type="scientific">marine sediment metagenome</name>
    <dbReference type="NCBI Taxonomy" id="412755"/>
    <lineage>
        <taxon>unclassified sequences</taxon>
        <taxon>metagenomes</taxon>
        <taxon>ecological metagenomes</taxon>
    </lineage>
</organism>
<accession>A0A0F9PX36</accession>
<gene>
    <name evidence="1" type="ORF">LCGC14_0845880</name>
</gene>
<comment type="caution">
    <text evidence="1">The sequence shown here is derived from an EMBL/GenBank/DDBJ whole genome shotgun (WGS) entry which is preliminary data.</text>
</comment>
<sequence length="80" mass="9302">MTLCSKRIWLDGWHKGQCSRIATVERDGKPYCTQHDPVRVQEREEKRQAKAKTKQCPKCGSSPKHWWAYCPLCGTKYPGH</sequence>
<protein>
    <recommendedName>
        <fullName evidence="2">Zinc-ribbon domain-containing protein</fullName>
    </recommendedName>
</protein>